<accession>A0ABP8BNW3</accession>
<keyword evidence="3" id="KW-1185">Reference proteome</keyword>
<gene>
    <name evidence="2" type="ORF">GCM10022252_79960</name>
</gene>
<organism evidence="2 3">
    <name type="scientific">Streptosporangium oxazolinicum</name>
    <dbReference type="NCBI Taxonomy" id="909287"/>
    <lineage>
        <taxon>Bacteria</taxon>
        <taxon>Bacillati</taxon>
        <taxon>Actinomycetota</taxon>
        <taxon>Actinomycetes</taxon>
        <taxon>Streptosporangiales</taxon>
        <taxon>Streptosporangiaceae</taxon>
        <taxon>Streptosporangium</taxon>
    </lineage>
</organism>
<evidence type="ECO:0000313" key="3">
    <source>
        <dbReference type="Proteomes" id="UP001501251"/>
    </source>
</evidence>
<sequence length="52" mass="5339">MTAFLPGFPENPGHAGNPGSAGRAGTSERNRQVFMDAISLRSGAPTAVAVLR</sequence>
<dbReference type="EMBL" id="BAABAQ010000046">
    <property type="protein sequence ID" value="GAA4211541.1"/>
    <property type="molecule type" value="Genomic_DNA"/>
</dbReference>
<proteinExistence type="predicted"/>
<reference evidence="3" key="1">
    <citation type="journal article" date="2019" name="Int. J. Syst. Evol. Microbiol.">
        <title>The Global Catalogue of Microorganisms (GCM) 10K type strain sequencing project: providing services to taxonomists for standard genome sequencing and annotation.</title>
        <authorList>
            <consortium name="The Broad Institute Genomics Platform"/>
            <consortium name="The Broad Institute Genome Sequencing Center for Infectious Disease"/>
            <person name="Wu L."/>
            <person name="Ma J."/>
        </authorList>
    </citation>
    <scope>NUCLEOTIDE SEQUENCE [LARGE SCALE GENOMIC DNA]</scope>
    <source>
        <strain evidence="3">JCM 17388</strain>
    </source>
</reference>
<dbReference type="Proteomes" id="UP001501251">
    <property type="component" value="Unassembled WGS sequence"/>
</dbReference>
<feature type="region of interest" description="Disordered" evidence="1">
    <location>
        <begin position="1"/>
        <end position="30"/>
    </location>
</feature>
<comment type="caution">
    <text evidence="2">The sequence shown here is derived from an EMBL/GenBank/DDBJ whole genome shotgun (WGS) entry which is preliminary data.</text>
</comment>
<evidence type="ECO:0000256" key="1">
    <source>
        <dbReference type="SAM" id="MobiDB-lite"/>
    </source>
</evidence>
<evidence type="ECO:0000313" key="2">
    <source>
        <dbReference type="EMBL" id="GAA4211541.1"/>
    </source>
</evidence>
<name>A0ABP8BNW3_9ACTN</name>
<protein>
    <submittedName>
        <fullName evidence="2">Uncharacterized protein</fullName>
    </submittedName>
</protein>